<dbReference type="Gene3D" id="1.25.40.10">
    <property type="entry name" value="Tetratricopeptide repeat domain"/>
    <property type="match status" value="1"/>
</dbReference>
<feature type="chain" id="PRO_5022078154" evidence="2">
    <location>
        <begin position="23"/>
        <end position="398"/>
    </location>
</feature>
<proteinExistence type="predicted"/>
<dbReference type="InterPro" id="IPR019734">
    <property type="entry name" value="TPR_rpt"/>
</dbReference>
<keyword evidence="2" id="KW-0732">Signal</keyword>
<evidence type="ECO:0000256" key="1">
    <source>
        <dbReference type="PROSITE-ProRule" id="PRU00339"/>
    </source>
</evidence>
<feature type="repeat" description="TPR" evidence="1">
    <location>
        <begin position="60"/>
        <end position="93"/>
    </location>
</feature>
<comment type="caution">
    <text evidence="3">The sequence shown here is derived from an EMBL/GenBank/DDBJ whole genome shotgun (WGS) entry which is preliminary data.</text>
</comment>
<dbReference type="SUPFAM" id="SSF48452">
    <property type="entry name" value="TPR-like"/>
    <property type="match status" value="1"/>
</dbReference>
<dbReference type="InterPro" id="IPR029058">
    <property type="entry name" value="AB_hydrolase_fold"/>
</dbReference>
<accession>A0A538UA83</accession>
<gene>
    <name evidence="3" type="ORF">E6K81_06415</name>
</gene>
<dbReference type="Gene3D" id="3.40.50.1820">
    <property type="entry name" value="alpha/beta hydrolase"/>
    <property type="match status" value="1"/>
</dbReference>
<organism evidence="3 4">
    <name type="scientific">Eiseniibacteriota bacterium</name>
    <dbReference type="NCBI Taxonomy" id="2212470"/>
    <lineage>
        <taxon>Bacteria</taxon>
        <taxon>Candidatus Eiseniibacteriota</taxon>
    </lineage>
</organism>
<feature type="non-terminal residue" evidence="3">
    <location>
        <position position="398"/>
    </location>
</feature>
<protein>
    <submittedName>
        <fullName evidence="3">Uncharacterized protein</fullName>
    </submittedName>
</protein>
<dbReference type="InterPro" id="IPR011990">
    <property type="entry name" value="TPR-like_helical_dom_sf"/>
</dbReference>
<keyword evidence="1" id="KW-0802">TPR repeat</keyword>
<dbReference type="PROSITE" id="PS50005">
    <property type="entry name" value="TPR"/>
    <property type="match status" value="1"/>
</dbReference>
<dbReference type="Proteomes" id="UP000319771">
    <property type="component" value="Unassembled WGS sequence"/>
</dbReference>
<evidence type="ECO:0000313" key="3">
    <source>
        <dbReference type="EMBL" id="TMQ72784.1"/>
    </source>
</evidence>
<dbReference type="EMBL" id="VBPB01000092">
    <property type="protein sequence ID" value="TMQ72784.1"/>
    <property type="molecule type" value="Genomic_DNA"/>
</dbReference>
<reference evidence="3 4" key="1">
    <citation type="journal article" date="2019" name="Nat. Microbiol.">
        <title>Mediterranean grassland soil C-N compound turnover is dependent on rainfall and depth, and is mediated by genomically divergent microorganisms.</title>
        <authorList>
            <person name="Diamond S."/>
            <person name="Andeer P.F."/>
            <person name="Li Z."/>
            <person name="Crits-Christoph A."/>
            <person name="Burstein D."/>
            <person name="Anantharaman K."/>
            <person name="Lane K.R."/>
            <person name="Thomas B.C."/>
            <person name="Pan C."/>
            <person name="Northen T.R."/>
            <person name="Banfield J.F."/>
        </authorList>
    </citation>
    <scope>NUCLEOTIDE SEQUENCE [LARGE SCALE GENOMIC DNA]</scope>
    <source>
        <strain evidence="3">WS_11</strain>
    </source>
</reference>
<evidence type="ECO:0000313" key="4">
    <source>
        <dbReference type="Proteomes" id="UP000319771"/>
    </source>
</evidence>
<dbReference type="AlphaFoldDB" id="A0A538UA83"/>
<name>A0A538UA83_UNCEI</name>
<evidence type="ECO:0000256" key="2">
    <source>
        <dbReference type="SAM" id="SignalP"/>
    </source>
</evidence>
<dbReference type="SUPFAM" id="SSF53474">
    <property type="entry name" value="alpha/beta-Hydrolases"/>
    <property type="match status" value="1"/>
</dbReference>
<feature type="signal peptide" evidence="2">
    <location>
        <begin position="1"/>
        <end position="22"/>
    </location>
</feature>
<sequence>MRHAALLLPLVLSLVAAPAAFAQSSVSDDLLFAAPTPEELRARLLAHADTIARTDAPEASRAMAYRGASFARAGEADSAVAAYQRAFELDHDRRYEIADALMTRMAPGDAERALAVLRPIQPRNPELPDVSEGTIQGMFAWAHYLGGHADSAARLLAPVETWLSLRAEWRYRMACVAFERQDWPRVMVLLTPLAVASRDFDTDVMGMMKATAEKLNAGRRLEPGLQQEIALRDRLEAELLQDLGARRVGFRGADGFPLGGILLAPRGPSRPRAAVVVVASEDTLAAYDTLAVGLRRLGFAVMLLEERGSGRSLTTGCPLPTSWRGREEAMEHACATDVRAALTALGREAKADTSHYLVVGVGPSAPIAVEAATRDPRAGVLMLVTPGPAPVERGRMRA</sequence>